<proteinExistence type="predicted"/>
<evidence type="ECO:0008006" key="4">
    <source>
        <dbReference type="Google" id="ProtNLM"/>
    </source>
</evidence>
<evidence type="ECO:0000256" key="1">
    <source>
        <dbReference type="SAM" id="SignalP"/>
    </source>
</evidence>
<keyword evidence="1" id="KW-0732">Signal</keyword>
<evidence type="ECO:0000313" key="2">
    <source>
        <dbReference type="EMBL" id="MXP21938.1"/>
    </source>
</evidence>
<feature type="signal peptide" evidence="1">
    <location>
        <begin position="1"/>
        <end position="30"/>
    </location>
</feature>
<gene>
    <name evidence="2" type="ORF">GIY30_11315</name>
</gene>
<feature type="chain" id="PRO_5027098372" description="Peptidase C30 domain-containing protein" evidence="1">
    <location>
        <begin position="31"/>
        <end position="159"/>
    </location>
</feature>
<sequence length="159" mass="16732">MARTRSRFASVVVAVAIAAAGTLGLATATAADAAAATEHRLTQCIGLSPNIVDIPFLPNRAIVAQYAGKTYIAVDFTSYWIGVGYRSDARLDWHNLRTGKHGVLRSTTHISPPYQGVHNFVIDTAAIGRGNVAITLGATNSNALWSIPAISCSGTIVVR</sequence>
<comment type="caution">
    <text evidence="2">The sequence shown here is derived from an EMBL/GenBank/DDBJ whole genome shotgun (WGS) entry which is preliminary data.</text>
</comment>
<keyword evidence="3" id="KW-1185">Reference proteome</keyword>
<evidence type="ECO:0000313" key="3">
    <source>
        <dbReference type="Proteomes" id="UP000475545"/>
    </source>
</evidence>
<dbReference type="Proteomes" id="UP000475545">
    <property type="component" value="Unassembled WGS sequence"/>
</dbReference>
<dbReference type="AlphaFoldDB" id="A0A6L7GTV7"/>
<protein>
    <recommendedName>
        <fullName evidence="4">Peptidase C30 domain-containing protein</fullName>
    </recommendedName>
</protein>
<dbReference type="EMBL" id="WMBR01000002">
    <property type="protein sequence ID" value="MXP21938.1"/>
    <property type="molecule type" value="Genomic_DNA"/>
</dbReference>
<dbReference type="RefSeq" id="WP_160902063.1">
    <property type="nucleotide sequence ID" value="NZ_CP102850.1"/>
</dbReference>
<accession>A0A6L7GTV7</accession>
<reference evidence="2 3" key="1">
    <citation type="submission" date="2019-11" db="EMBL/GenBank/DDBJ databases">
        <title>Gordonia sp. nov., a novel actinobacterium isolated from mangrove soil in Hainan.</title>
        <authorList>
            <person name="Huang X."/>
            <person name="Xie Y."/>
            <person name="Chu X."/>
            <person name="Xiao K."/>
        </authorList>
    </citation>
    <scope>NUCLEOTIDE SEQUENCE [LARGE SCALE GENOMIC DNA]</scope>
    <source>
        <strain evidence="2 3">HNM0687</strain>
    </source>
</reference>
<name>A0A6L7GTV7_9ACTN</name>
<organism evidence="2 3">
    <name type="scientific">Gordonia mangrovi</name>
    <dbReference type="NCBI Taxonomy" id="2665643"/>
    <lineage>
        <taxon>Bacteria</taxon>
        <taxon>Bacillati</taxon>
        <taxon>Actinomycetota</taxon>
        <taxon>Actinomycetes</taxon>
        <taxon>Mycobacteriales</taxon>
        <taxon>Gordoniaceae</taxon>
        <taxon>Gordonia</taxon>
    </lineage>
</organism>